<proteinExistence type="predicted"/>
<reference evidence="1 2" key="1">
    <citation type="submission" date="2017-11" db="EMBL/GenBank/DDBJ databases">
        <title>Reclassification of Bisgaard taxon 5 as Caviibacterium pharyngocola gen. nov., sp. nov.</title>
        <authorList>
            <person name="Christensen H."/>
        </authorList>
    </citation>
    <scope>NUCLEOTIDE SEQUENCE [LARGE SCALE GENOMIC DNA]</scope>
    <source>
        <strain evidence="1 2">7_3</strain>
    </source>
</reference>
<dbReference type="Pfam" id="PF10109">
    <property type="entry name" value="Phage_TAC_7"/>
    <property type="match status" value="1"/>
</dbReference>
<dbReference type="EMBL" id="PHGZ01000028">
    <property type="protein sequence ID" value="PJG82134.1"/>
    <property type="molecule type" value="Genomic_DNA"/>
</dbReference>
<evidence type="ECO:0000313" key="1">
    <source>
        <dbReference type="EMBL" id="PJG82134.1"/>
    </source>
</evidence>
<sequence length="102" mass="11263">MTEKNNATTIKLTHPIKRGDKEYFEISVIKPTVPALKGLKMLDVMQSDVTALTVLLPRITQPMLHKNDFDTMEISDFVELVGAAIGFLAPSSETTETETNPS</sequence>
<comment type="caution">
    <text evidence="1">The sequence shown here is derived from an EMBL/GenBank/DDBJ whole genome shotgun (WGS) entry which is preliminary data.</text>
</comment>
<dbReference type="AlphaFoldDB" id="A0A2M8RTE8"/>
<dbReference type="Proteomes" id="UP000230282">
    <property type="component" value="Unassembled WGS sequence"/>
</dbReference>
<protein>
    <submittedName>
        <fullName evidence="1">Phage tail assembly protein</fullName>
    </submittedName>
</protein>
<dbReference type="RefSeq" id="WP_100297521.1">
    <property type="nucleotide sequence ID" value="NZ_PHGZ01000028.1"/>
</dbReference>
<dbReference type="OrthoDB" id="7366507at2"/>
<name>A0A2M8RTE8_9PAST</name>
<dbReference type="InterPro" id="IPR019289">
    <property type="entry name" value="Phage_tail_E/E"/>
</dbReference>
<organism evidence="1 2">
    <name type="scientific">Caviibacterium pharyngocola</name>
    <dbReference type="NCBI Taxonomy" id="28159"/>
    <lineage>
        <taxon>Bacteria</taxon>
        <taxon>Pseudomonadati</taxon>
        <taxon>Pseudomonadota</taxon>
        <taxon>Gammaproteobacteria</taxon>
        <taxon>Pasteurellales</taxon>
        <taxon>Pasteurellaceae</taxon>
        <taxon>Caviibacterium</taxon>
    </lineage>
</organism>
<gene>
    <name evidence="1" type="ORF">CVP04_10790</name>
</gene>
<accession>A0A2M8RTE8</accession>
<evidence type="ECO:0000313" key="2">
    <source>
        <dbReference type="Proteomes" id="UP000230282"/>
    </source>
</evidence>
<keyword evidence="2" id="KW-1185">Reference proteome</keyword>